<feature type="region of interest" description="Disordered" evidence="1">
    <location>
        <begin position="9"/>
        <end position="34"/>
    </location>
</feature>
<keyword evidence="3" id="KW-1185">Reference proteome</keyword>
<evidence type="ECO:0000256" key="1">
    <source>
        <dbReference type="SAM" id="MobiDB-lite"/>
    </source>
</evidence>
<evidence type="ECO:0000313" key="2">
    <source>
        <dbReference type="EMBL" id="KAG7513940.1"/>
    </source>
</evidence>
<dbReference type="EMBL" id="JAGKHQ010000006">
    <property type="protein sequence ID" value="KAG7513940.1"/>
    <property type="molecule type" value="Genomic_DNA"/>
</dbReference>
<dbReference type="Proteomes" id="UP000693946">
    <property type="component" value="Linkage Group LG14"/>
</dbReference>
<organism evidence="2 3">
    <name type="scientific">Solea senegalensis</name>
    <name type="common">Senegalese sole</name>
    <dbReference type="NCBI Taxonomy" id="28829"/>
    <lineage>
        <taxon>Eukaryota</taxon>
        <taxon>Metazoa</taxon>
        <taxon>Chordata</taxon>
        <taxon>Craniata</taxon>
        <taxon>Vertebrata</taxon>
        <taxon>Euteleostomi</taxon>
        <taxon>Actinopterygii</taxon>
        <taxon>Neopterygii</taxon>
        <taxon>Teleostei</taxon>
        <taxon>Neoteleostei</taxon>
        <taxon>Acanthomorphata</taxon>
        <taxon>Carangaria</taxon>
        <taxon>Pleuronectiformes</taxon>
        <taxon>Pleuronectoidei</taxon>
        <taxon>Soleidae</taxon>
        <taxon>Solea</taxon>
    </lineage>
</organism>
<dbReference type="AlphaFoldDB" id="A0AAV6S801"/>
<name>A0AAV6S801_SOLSE</name>
<gene>
    <name evidence="2" type="ORF">JOB18_020476</name>
</gene>
<reference evidence="2 3" key="1">
    <citation type="journal article" date="2021" name="Sci. Rep.">
        <title>Chromosome anchoring in Senegalese sole (Solea senegalensis) reveals sex-associated markers and genome rearrangements in flatfish.</title>
        <authorList>
            <person name="Guerrero-Cozar I."/>
            <person name="Gomez-Garrido J."/>
            <person name="Berbel C."/>
            <person name="Martinez-Blanch J.F."/>
            <person name="Alioto T."/>
            <person name="Claros M.G."/>
            <person name="Gagnaire P.A."/>
            <person name="Manchado M."/>
        </authorList>
    </citation>
    <scope>NUCLEOTIDE SEQUENCE [LARGE SCALE GENOMIC DNA]</scope>
    <source>
        <strain evidence="2">Sse05_10M</strain>
    </source>
</reference>
<protein>
    <submittedName>
        <fullName evidence="2">Uncharacterized protein</fullName>
    </submittedName>
</protein>
<proteinExistence type="predicted"/>
<comment type="caution">
    <text evidence="2">The sequence shown here is derived from an EMBL/GenBank/DDBJ whole genome shotgun (WGS) entry which is preliminary data.</text>
</comment>
<sequence length="65" mass="7476">MMMIQVLWKTTTDGDPETHDHYNFSYNEPPPPHDDVDHVMTSGQKVTVPHTQQGNEKNLLSNSFH</sequence>
<evidence type="ECO:0000313" key="3">
    <source>
        <dbReference type="Proteomes" id="UP000693946"/>
    </source>
</evidence>
<accession>A0AAV6S801</accession>